<name>A0A2H3JFS1_WOLCO</name>
<accession>A0A2H3JFS1</accession>
<feature type="compositionally biased region" description="Polar residues" evidence="1">
    <location>
        <begin position="251"/>
        <end position="261"/>
    </location>
</feature>
<evidence type="ECO:0000313" key="2">
    <source>
        <dbReference type="EMBL" id="PCH41036.1"/>
    </source>
</evidence>
<feature type="compositionally biased region" description="Low complexity" evidence="1">
    <location>
        <begin position="185"/>
        <end position="202"/>
    </location>
</feature>
<evidence type="ECO:0000256" key="1">
    <source>
        <dbReference type="SAM" id="MobiDB-lite"/>
    </source>
</evidence>
<dbReference type="OMA" id="ADTHCAR"/>
<sequence length="261" mass="27177">MQAVAPATTPAATLSFQLAIPFVLAPVAPSVAALHALRAPDAPAALRPTHCPACGAAYFLSGGRVRSTRTRKRPRTHTHRDEPAPSTRAVRMSCGACGYEDVLPLEGASASAAVFPQPRKRRALLPPDASSGAAADQKKDAGVAGALAREPTRVAPPQPRQPSDAPASSRASPSSQVLPRPPHHPSSNSSSKSDPLSKSAPPISKSLPSAATPAPARSKARPKKSAGLQGLLARNREKQEREKQEAKYSVQGLSSFLQELG</sequence>
<gene>
    <name evidence="2" type="ORF">WOLCODRAFT_162759</name>
</gene>
<keyword evidence="3" id="KW-1185">Reference proteome</keyword>
<feature type="compositionally biased region" description="Basic residues" evidence="1">
    <location>
        <begin position="66"/>
        <end position="78"/>
    </location>
</feature>
<proteinExistence type="predicted"/>
<feature type="compositionally biased region" description="Basic and acidic residues" evidence="1">
    <location>
        <begin position="234"/>
        <end position="246"/>
    </location>
</feature>
<feature type="compositionally biased region" description="Low complexity" evidence="1">
    <location>
        <begin position="161"/>
        <end position="176"/>
    </location>
</feature>
<protein>
    <recommendedName>
        <fullName evidence="4">Rpr2-domain-containing protein</fullName>
    </recommendedName>
</protein>
<reference evidence="2 3" key="1">
    <citation type="journal article" date="2012" name="Science">
        <title>The Paleozoic origin of enzymatic lignin decomposition reconstructed from 31 fungal genomes.</title>
        <authorList>
            <person name="Floudas D."/>
            <person name="Binder M."/>
            <person name="Riley R."/>
            <person name="Barry K."/>
            <person name="Blanchette R.A."/>
            <person name="Henrissat B."/>
            <person name="Martinez A.T."/>
            <person name="Otillar R."/>
            <person name="Spatafora J.W."/>
            <person name="Yadav J.S."/>
            <person name="Aerts A."/>
            <person name="Benoit I."/>
            <person name="Boyd A."/>
            <person name="Carlson A."/>
            <person name="Copeland A."/>
            <person name="Coutinho P.M."/>
            <person name="de Vries R.P."/>
            <person name="Ferreira P."/>
            <person name="Findley K."/>
            <person name="Foster B."/>
            <person name="Gaskell J."/>
            <person name="Glotzer D."/>
            <person name="Gorecki P."/>
            <person name="Heitman J."/>
            <person name="Hesse C."/>
            <person name="Hori C."/>
            <person name="Igarashi K."/>
            <person name="Jurgens J.A."/>
            <person name="Kallen N."/>
            <person name="Kersten P."/>
            <person name="Kohler A."/>
            <person name="Kuees U."/>
            <person name="Kumar T.K.A."/>
            <person name="Kuo A."/>
            <person name="LaButti K."/>
            <person name="Larrondo L.F."/>
            <person name="Lindquist E."/>
            <person name="Ling A."/>
            <person name="Lombard V."/>
            <person name="Lucas S."/>
            <person name="Lundell T."/>
            <person name="Martin R."/>
            <person name="McLaughlin D.J."/>
            <person name="Morgenstern I."/>
            <person name="Morin E."/>
            <person name="Murat C."/>
            <person name="Nagy L.G."/>
            <person name="Nolan M."/>
            <person name="Ohm R.A."/>
            <person name="Patyshakuliyeva A."/>
            <person name="Rokas A."/>
            <person name="Ruiz-Duenas F.J."/>
            <person name="Sabat G."/>
            <person name="Salamov A."/>
            <person name="Samejima M."/>
            <person name="Schmutz J."/>
            <person name="Slot J.C."/>
            <person name="St John F."/>
            <person name="Stenlid J."/>
            <person name="Sun H."/>
            <person name="Sun S."/>
            <person name="Syed K."/>
            <person name="Tsang A."/>
            <person name="Wiebenga A."/>
            <person name="Young D."/>
            <person name="Pisabarro A."/>
            <person name="Eastwood D.C."/>
            <person name="Martin F."/>
            <person name="Cullen D."/>
            <person name="Grigoriev I.V."/>
            <person name="Hibbett D.S."/>
        </authorList>
    </citation>
    <scope>NUCLEOTIDE SEQUENCE [LARGE SCALE GENOMIC DNA]</scope>
    <source>
        <strain evidence="2 3">MD-104</strain>
    </source>
</reference>
<dbReference type="Proteomes" id="UP000218811">
    <property type="component" value="Unassembled WGS sequence"/>
</dbReference>
<feature type="region of interest" description="Disordered" evidence="1">
    <location>
        <begin position="65"/>
        <end position="88"/>
    </location>
</feature>
<dbReference type="OrthoDB" id="2685617at2759"/>
<evidence type="ECO:0000313" key="3">
    <source>
        <dbReference type="Proteomes" id="UP000218811"/>
    </source>
</evidence>
<dbReference type="AlphaFoldDB" id="A0A2H3JFS1"/>
<evidence type="ECO:0008006" key="4">
    <source>
        <dbReference type="Google" id="ProtNLM"/>
    </source>
</evidence>
<feature type="region of interest" description="Disordered" evidence="1">
    <location>
        <begin position="123"/>
        <end position="261"/>
    </location>
</feature>
<dbReference type="EMBL" id="KB468113">
    <property type="protein sequence ID" value="PCH41036.1"/>
    <property type="molecule type" value="Genomic_DNA"/>
</dbReference>
<organism evidence="2 3">
    <name type="scientific">Wolfiporia cocos (strain MD-104)</name>
    <name type="common">Brown rot fungus</name>
    <dbReference type="NCBI Taxonomy" id="742152"/>
    <lineage>
        <taxon>Eukaryota</taxon>
        <taxon>Fungi</taxon>
        <taxon>Dikarya</taxon>
        <taxon>Basidiomycota</taxon>
        <taxon>Agaricomycotina</taxon>
        <taxon>Agaricomycetes</taxon>
        <taxon>Polyporales</taxon>
        <taxon>Phaeolaceae</taxon>
        <taxon>Wolfiporia</taxon>
    </lineage>
</organism>